<evidence type="ECO:0000313" key="1">
    <source>
        <dbReference type="EMBL" id="KKL86092.1"/>
    </source>
</evidence>
<name>A0A0F9IF99_9ZZZZ</name>
<reference evidence="1" key="1">
    <citation type="journal article" date="2015" name="Nature">
        <title>Complex archaea that bridge the gap between prokaryotes and eukaryotes.</title>
        <authorList>
            <person name="Spang A."/>
            <person name="Saw J.H."/>
            <person name="Jorgensen S.L."/>
            <person name="Zaremba-Niedzwiedzka K."/>
            <person name="Martijn J."/>
            <person name="Lind A.E."/>
            <person name="van Eijk R."/>
            <person name="Schleper C."/>
            <person name="Guy L."/>
            <person name="Ettema T.J."/>
        </authorList>
    </citation>
    <scope>NUCLEOTIDE SEQUENCE</scope>
</reference>
<gene>
    <name evidence="1" type="ORF">LCGC14_1948160</name>
</gene>
<comment type="caution">
    <text evidence="1">The sequence shown here is derived from an EMBL/GenBank/DDBJ whole genome shotgun (WGS) entry which is preliminary data.</text>
</comment>
<accession>A0A0F9IF99</accession>
<proteinExistence type="predicted"/>
<organism evidence="1">
    <name type="scientific">marine sediment metagenome</name>
    <dbReference type="NCBI Taxonomy" id="412755"/>
    <lineage>
        <taxon>unclassified sequences</taxon>
        <taxon>metagenomes</taxon>
        <taxon>ecological metagenomes</taxon>
    </lineage>
</organism>
<dbReference type="AlphaFoldDB" id="A0A0F9IF99"/>
<dbReference type="EMBL" id="LAZR01021216">
    <property type="protein sequence ID" value="KKL86092.1"/>
    <property type="molecule type" value="Genomic_DNA"/>
</dbReference>
<protein>
    <submittedName>
        <fullName evidence="1">Uncharacterized protein</fullName>
    </submittedName>
</protein>
<sequence length="60" mass="6813">MVEERSTRHRVNISRTSKGLISWDCTYEVSNGTQEEALAGSDALVAELQTRYPIVEEEKK</sequence>